<name>A0AAE3NQV2_9RHOB</name>
<organism evidence="2 3">
    <name type="scientific">Psychromarinibacter sediminicola</name>
    <dbReference type="NCBI Taxonomy" id="3033385"/>
    <lineage>
        <taxon>Bacteria</taxon>
        <taxon>Pseudomonadati</taxon>
        <taxon>Pseudomonadota</taxon>
        <taxon>Alphaproteobacteria</taxon>
        <taxon>Rhodobacterales</taxon>
        <taxon>Paracoccaceae</taxon>
        <taxon>Psychromarinibacter</taxon>
    </lineage>
</organism>
<sequence length="65" mass="7559">MAKISDYMVVWTVYRAEREENAEYDRLATMVRQRIAEGWQPHGSMSMLVKGDQLLVAQPMVREEG</sequence>
<gene>
    <name evidence="2" type="ORF">P1J78_06640</name>
</gene>
<dbReference type="InterPro" id="IPR013619">
    <property type="entry name" value="DUF1737"/>
</dbReference>
<dbReference type="Proteomes" id="UP001220964">
    <property type="component" value="Unassembled WGS sequence"/>
</dbReference>
<evidence type="ECO:0000313" key="3">
    <source>
        <dbReference type="Proteomes" id="UP001220964"/>
    </source>
</evidence>
<proteinExistence type="predicted"/>
<comment type="caution">
    <text evidence="2">The sequence shown here is derived from an EMBL/GenBank/DDBJ whole genome shotgun (WGS) entry which is preliminary data.</text>
</comment>
<dbReference type="RefSeq" id="WP_275566545.1">
    <property type="nucleotide sequence ID" value="NZ_JARGYC010000012.1"/>
</dbReference>
<evidence type="ECO:0000259" key="1">
    <source>
        <dbReference type="Pfam" id="PF08410"/>
    </source>
</evidence>
<keyword evidence="3" id="KW-1185">Reference proteome</keyword>
<feature type="domain" description="DUF1737" evidence="1">
    <location>
        <begin position="27"/>
        <end position="63"/>
    </location>
</feature>
<dbReference type="Pfam" id="PF08410">
    <property type="entry name" value="DUF1737"/>
    <property type="match status" value="1"/>
</dbReference>
<reference evidence="2" key="1">
    <citation type="submission" date="2023-03" db="EMBL/GenBank/DDBJ databases">
        <title>Multiphase analysis and comparison of six strains from genera Psychromarinibacter, Lutimaribacter, and Maritimibacter, including a novel species: Psychromarinibacter sediminicola sp. nov.</title>
        <authorList>
            <person name="Wang Y.-H."/>
            <person name="Ye M.-Q."/>
            <person name="Du Z.-J."/>
        </authorList>
    </citation>
    <scope>NUCLEOTIDE SEQUENCE</scope>
    <source>
        <strain evidence="2">C21-152</strain>
    </source>
</reference>
<accession>A0AAE3NQV2</accession>
<dbReference type="AlphaFoldDB" id="A0AAE3NQV2"/>
<evidence type="ECO:0000313" key="2">
    <source>
        <dbReference type="EMBL" id="MDF0600401.1"/>
    </source>
</evidence>
<dbReference type="EMBL" id="JARGYC010000012">
    <property type="protein sequence ID" value="MDF0600401.1"/>
    <property type="molecule type" value="Genomic_DNA"/>
</dbReference>
<protein>
    <submittedName>
        <fullName evidence="2">DUF1737 domain-containing protein</fullName>
    </submittedName>
</protein>